<proteinExistence type="predicted"/>
<dbReference type="AlphaFoldDB" id="A0A147K6X0"/>
<dbReference type="Proteomes" id="UP000074108">
    <property type="component" value="Unassembled WGS sequence"/>
</dbReference>
<dbReference type="Pfam" id="PF14039">
    <property type="entry name" value="YusW"/>
    <property type="match status" value="1"/>
</dbReference>
<keyword evidence="2" id="KW-1185">Reference proteome</keyword>
<dbReference type="RefSeq" id="WP_059351420.1">
    <property type="nucleotide sequence ID" value="NZ_LDYG01000033.1"/>
</dbReference>
<evidence type="ECO:0008006" key="3">
    <source>
        <dbReference type="Google" id="ProtNLM"/>
    </source>
</evidence>
<gene>
    <name evidence="1" type="ORF">Q75_11370</name>
</gene>
<protein>
    <recommendedName>
        <fullName evidence="3">YusW-like protein</fullName>
    </recommendedName>
</protein>
<sequence>MNKWITCTGLAILLVGCTSEPEEEATDINNNEIETNTVEKNDETEDTIKFDSFELSVDIDGLGQEYTAEYEKRQDGVYAYIDDNINDQEMTSSEAYKELAPLFEKLAFDENTPDELVVEEVVNAFNLRDDFESFELEIEFDTGSEKEYVMEG</sequence>
<evidence type="ECO:0000313" key="2">
    <source>
        <dbReference type="Proteomes" id="UP000074108"/>
    </source>
</evidence>
<name>A0A147K6X0_9BACI</name>
<dbReference type="PATRIC" id="fig|1150625.3.peg.2419"/>
<dbReference type="EMBL" id="LDYG01000033">
    <property type="protein sequence ID" value="KUP05775.1"/>
    <property type="molecule type" value="Genomic_DNA"/>
</dbReference>
<dbReference type="PROSITE" id="PS51257">
    <property type="entry name" value="PROKAR_LIPOPROTEIN"/>
    <property type="match status" value="1"/>
</dbReference>
<reference evidence="1 2" key="1">
    <citation type="journal article" date="2016" name="Front. Microbiol.">
        <title>Microevolution Analysis of Bacillus coahuilensis Unveils Differences in Phosphorus Acquisition Strategies and Their Regulation.</title>
        <authorList>
            <person name="Gomez-Lunar Z."/>
            <person name="Hernandez-Gonzalez I."/>
            <person name="Rodriguez-Torres M.D."/>
            <person name="Souza V."/>
            <person name="Olmedo-Alvarez G."/>
        </authorList>
    </citation>
    <scope>NUCLEOTIDE SEQUENCE [LARGE SCALE GENOMIC DNA]</scope>
    <source>
        <strain evidence="2">p1.1.43</strain>
    </source>
</reference>
<dbReference type="OrthoDB" id="2452750at2"/>
<organism evidence="1 2">
    <name type="scientific">Bacillus coahuilensis p1.1.43</name>
    <dbReference type="NCBI Taxonomy" id="1150625"/>
    <lineage>
        <taxon>Bacteria</taxon>
        <taxon>Bacillati</taxon>
        <taxon>Bacillota</taxon>
        <taxon>Bacilli</taxon>
        <taxon>Bacillales</taxon>
        <taxon>Bacillaceae</taxon>
        <taxon>Bacillus</taxon>
    </lineage>
</organism>
<accession>A0A147K6X0</accession>
<dbReference type="InterPro" id="IPR025623">
    <property type="entry name" value="YusW"/>
</dbReference>
<evidence type="ECO:0000313" key="1">
    <source>
        <dbReference type="EMBL" id="KUP05775.1"/>
    </source>
</evidence>
<comment type="caution">
    <text evidence="1">The sequence shown here is derived from an EMBL/GenBank/DDBJ whole genome shotgun (WGS) entry which is preliminary data.</text>
</comment>